<accession>A0A6J5S4E0</accession>
<feature type="region of interest" description="Disordered" evidence="1">
    <location>
        <begin position="66"/>
        <end position="87"/>
    </location>
</feature>
<reference evidence="2" key="1">
    <citation type="submission" date="2020-05" db="EMBL/GenBank/DDBJ databases">
        <authorList>
            <person name="Chiriac C."/>
            <person name="Salcher M."/>
            <person name="Ghai R."/>
            <person name="Kavagutti S V."/>
        </authorList>
    </citation>
    <scope>NUCLEOTIDE SEQUENCE</scope>
</reference>
<proteinExistence type="predicted"/>
<gene>
    <name evidence="2" type="ORF">UFOVP1382_13</name>
</gene>
<name>A0A6J5S4E0_9CAUD</name>
<organism evidence="2">
    <name type="scientific">uncultured Caudovirales phage</name>
    <dbReference type="NCBI Taxonomy" id="2100421"/>
    <lineage>
        <taxon>Viruses</taxon>
        <taxon>Duplodnaviria</taxon>
        <taxon>Heunggongvirae</taxon>
        <taxon>Uroviricota</taxon>
        <taxon>Caudoviricetes</taxon>
        <taxon>Peduoviridae</taxon>
        <taxon>Maltschvirus</taxon>
        <taxon>Maltschvirus maltsch</taxon>
    </lineage>
</organism>
<protein>
    <submittedName>
        <fullName evidence="2">Uncharacterized protein</fullName>
    </submittedName>
</protein>
<sequence>MHAKSPHPVRGRWYKVDERRPVRPHVDNQFYPWTENHWSGVRPGPPRPADPSKFWMAIVAETHGDDPSIFNDETILPEGFDPYEVTP</sequence>
<dbReference type="EMBL" id="LR797331">
    <property type="protein sequence ID" value="CAB4203380.1"/>
    <property type="molecule type" value="Genomic_DNA"/>
</dbReference>
<evidence type="ECO:0000256" key="1">
    <source>
        <dbReference type="SAM" id="MobiDB-lite"/>
    </source>
</evidence>
<evidence type="ECO:0000313" key="2">
    <source>
        <dbReference type="EMBL" id="CAB4203380.1"/>
    </source>
</evidence>